<accession>A0A6A5TIL4</accession>
<protein>
    <submittedName>
        <fullName evidence="2">Uncharacterized protein</fullName>
    </submittedName>
</protein>
<organism evidence="2 3">
    <name type="scientific">Byssothecium circinans</name>
    <dbReference type="NCBI Taxonomy" id="147558"/>
    <lineage>
        <taxon>Eukaryota</taxon>
        <taxon>Fungi</taxon>
        <taxon>Dikarya</taxon>
        <taxon>Ascomycota</taxon>
        <taxon>Pezizomycotina</taxon>
        <taxon>Dothideomycetes</taxon>
        <taxon>Pleosporomycetidae</taxon>
        <taxon>Pleosporales</taxon>
        <taxon>Massarineae</taxon>
        <taxon>Massarinaceae</taxon>
        <taxon>Byssothecium</taxon>
    </lineage>
</organism>
<feature type="region of interest" description="Disordered" evidence="1">
    <location>
        <begin position="1"/>
        <end position="117"/>
    </location>
</feature>
<sequence>MSASKNPDANINQEGEFRSRVPGSEPLMTGGHQPGRKVSPADHAPEFHAETLPAGTAPSSSTYTPNPDLNNQKLYQSASSTLTGADSKDVHTGLGHPGSGQTSQELHDGSKGRATAHVGQVAVKVVNDKVTGRDPYFAIQRNLEEDVPAGQRGNVGGPAANERIPEPAETVAAESKS</sequence>
<feature type="compositionally biased region" description="Basic and acidic residues" evidence="1">
    <location>
        <begin position="39"/>
        <end position="49"/>
    </location>
</feature>
<feature type="region of interest" description="Disordered" evidence="1">
    <location>
        <begin position="146"/>
        <end position="177"/>
    </location>
</feature>
<keyword evidence="3" id="KW-1185">Reference proteome</keyword>
<dbReference type="OrthoDB" id="3260716at2759"/>
<evidence type="ECO:0000256" key="1">
    <source>
        <dbReference type="SAM" id="MobiDB-lite"/>
    </source>
</evidence>
<reference evidence="2" key="1">
    <citation type="journal article" date="2020" name="Stud. Mycol.">
        <title>101 Dothideomycetes genomes: a test case for predicting lifestyles and emergence of pathogens.</title>
        <authorList>
            <person name="Haridas S."/>
            <person name="Albert R."/>
            <person name="Binder M."/>
            <person name="Bloem J."/>
            <person name="Labutti K."/>
            <person name="Salamov A."/>
            <person name="Andreopoulos B."/>
            <person name="Baker S."/>
            <person name="Barry K."/>
            <person name="Bills G."/>
            <person name="Bluhm B."/>
            <person name="Cannon C."/>
            <person name="Castanera R."/>
            <person name="Culley D."/>
            <person name="Daum C."/>
            <person name="Ezra D."/>
            <person name="Gonzalez J."/>
            <person name="Henrissat B."/>
            <person name="Kuo A."/>
            <person name="Liang C."/>
            <person name="Lipzen A."/>
            <person name="Lutzoni F."/>
            <person name="Magnuson J."/>
            <person name="Mondo S."/>
            <person name="Nolan M."/>
            <person name="Ohm R."/>
            <person name="Pangilinan J."/>
            <person name="Park H.-J."/>
            <person name="Ramirez L."/>
            <person name="Alfaro M."/>
            <person name="Sun H."/>
            <person name="Tritt A."/>
            <person name="Yoshinaga Y."/>
            <person name="Zwiers L.-H."/>
            <person name="Turgeon B."/>
            <person name="Goodwin S."/>
            <person name="Spatafora J."/>
            <person name="Crous P."/>
            <person name="Grigoriev I."/>
        </authorList>
    </citation>
    <scope>NUCLEOTIDE SEQUENCE</scope>
    <source>
        <strain evidence="2">CBS 675.92</strain>
    </source>
</reference>
<dbReference type="AlphaFoldDB" id="A0A6A5TIL4"/>
<evidence type="ECO:0000313" key="2">
    <source>
        <dbReference type="EMBL" id="KAF1952208.1"/>
    </source>
</evidence>
<gene>
    <name evidence="2" type="ORF">CC80DRAFT_422899</name>
</gene>
<proteinExistence type="predicted"/>
<dbReference type="Proteomes" id="UP000800035">
    <property type="component" value="Unassembled WGS sequence"/>
</dbReference>
<dbReference type="EMBL" id="ML977012">
    <property type="protein sequence ID" value="KAF1952208.1"/>
    <property type="molecule type" value="Genomic_DNA"/>
</dbReference>
<feature type="compositionally biased region" description="Polar residues" evidence="1">
    <location>
        <begin position="57"/>
        <end position="84"/>
    </location>
</feature>
<name>A0A6A5TIL4_9PLEO</name>
<feature type="compositionally biased region" description="Polar residues" evidence="1">
    <location>
        <begin position="1"/>
        <end position="13"/>
    </location>
</feature>
<evidence type="ECO:0000313" key="3">
    <source>
        <dbReference type="Proteomes" id="UP000800035"/>
    </source>
</evidence>